<accession>H1KCK5</accession>
<dbReference type="PATRIC" id="fig|882800.3.peg.346"/>
<evidence type="ECO:0000313" key="2">
    <source>
        <dbReference type="Proteomes" id="UP000004382"/>
    </source>
</evidence>
<organism evidence="1 2">
    <name type="scientific">Methylorubrum extorquens DSM 13060</name>
    <dbReference type="NCBI Taxonomy" id="882800"/>
    <lineage>
        <taxon>Bacteria</taxon>
        <taxon>Pseudomonadati</taxon>
        <taxon>Pseudomonadota</taxon>
        <taxon>Alphaproteobacteria</taxon>
        <taxon>Hyphomicrobiales</taxon>
        <taxon>Methylobacteriaceae</taxon>
        <taxon>Methylorubrum</taxon>
    </lineage>
</organism>
<sequence>MPVEEYRQQARTRWIEALASACEPNPPASAEWHDLLEIEKILSSFVGDDLAHAHLPNGGGLDFKAIEFSAEDECLTFQAGEHRAFVLKPAKLRLEYIAEHPAESFLLLDAKIMRPLLGQPHRGIEEVLDLGDGQYVDRQHWAEGTYGHDGEDDAPLPEEARLTTRHLGGVIMLVSKGSFWNRAPGTYNGEHAELEPDMIRELILKEIGNDGSDGIR</sequence>
<dbReference type="EMBL" id="AGJK01000005">
    <property type="protein sequence ID" value="EHP94678.1"/>
    <property type="molecule type" value="Genomic_DNA"/>
</dbReference>
<evidence type="ECO:0000313" key="1">
    <source>
        <dbReference type="EMBL" id="EHP94678.1"/>
    </source>
</evidence>
<dbReference type="AlphaFoldDB" id="H1KCK5"/>
<reference evidence="1 2" key="1">
    <citation type="submission" date="2011-09" db="EMBL/GenBank/DDBJ databases">
        <title>The draft genome of Methylobacterium extorquens DSM 13060.</title>
        <authorList>
            <consortium name="US DOE Joint Genome Institute (JGI-PGF)"/>
            <person name="Lucas S."/>
            <person name="Han J."/>
            <person name="Lapidus A."/>
            <person name="Cheng J.-F."/>
            <person name="Goodwin L."/>
            <person name="Pitluck S."/>
            <person name="Peters L."/>
            <person name="Land M.L."/>
            <person name="Hauser L."/>
            <person name="Koskimaki J."/>
            <person name="Halonen O."/>
            <person name="Pirttila A."/>
            <person name="Frank C."/>
            <person name="Woyke T.J."/>
        </authorList>
    </citation>
    <scope>NUCLEOTIDE SEQUENCE [LARGE SCALE GENOMIC DNA]</scope>
    <source>
        <strain evidence="1 2">DSM 13060</strain>
    </source>
</reference>
<gene>
    <name evidence="1" type="ORF">MetexDRAFT_0367</name>
</gene>
<dbReference type="Proteomes" id="UP000004382">
    <property type="component" value="Unassembled WGS sequence"/>
</dbReference>
<proteinExistence type="predicted"/>
<dbReference type="RefSeq" id="WP_003596542.1">
    <property type="nucleotide sequence ID" value="NZ_AGJK01000005.1"/>
</dbReference>
<comment type="caution">
    <text evidence="1">The sequence shown here is derived from an EMBL/GenBank/DDBJ whole genome shotgun (WGS) entry which is preliminary data.</text>
</comment>
<protein>
    <submittedName>
        <fullName evidence="1">Uncharacterized protein</fullName>
    </submittedName>
</protein>
<name>H1KCK5_METEX</name>